<name>A0A168KK41_CORDF</name>
<evidence type="ECO:0000313" key="3">
    <source>
        <dbReference type="Proteomes" id="UP000076881"/>
    </source>
</evidence>
<feature type="compositionally biased region" description="Acidic residues" evidence="1">
    <location>
        <begin position="582"/>
        <end position="595"/>
    </location>
</feature>
<dbReference type="EMBL" id="AZHF01000001">
    <property type="protein sequence ID" value="OAA81810.1"/>
    <property type="molecule type" value="Genomic_DNA"/>
</dbReference>
<dbReference type="OrthoDB" id="4850289at2759"/>
<comment type="caution">
    <text evidence="2">The sequence shown here is derived from an EMBL/GenBank/DDBJ whole genome shotgun (WGS) entry which is preliminary data.</text>
</comment>
<organism evidence="2 3">
    <name type="scientific">Akanthomyces lecanii RCEF 1005</name>
    <dbReference type="NCBI Taxonomy" id="1081108"/>
    <lineage>
        <taxon>Eukaryota</taxon>
        <taxon>Fungi</taxon>
        <taxon>Dikarya</taxon>
        <taxon>Ascomycota</taxon>
        <taxon>Pezizomycotina</taxon>
        <taxon>Sordariomycetes</taxon>
        <taxon>Hypocreomycetidae</taxon>
        <taxon>Hypocreales</taxon>
        <taxon>Cordycipitaceae</taxon>
        <taxon>Akanthomyces</taxon>
        <taxon>Cordyceps confragosa</taxon>
    </lineage>
</organism>
<evidence type="ECO:0000256" key="1">
    <source>
        <dbReference type="SAM" id="MobiDB-lite"/>
    </source>
</evidence>
<feature type="region of interest" description="Disordered" evidence="1">
    <location>
        <begin position="516"/>
        <end position="632"/>
    </location>
</feature>
<keyword evidence="3" id="KW-1185">Reference proteome</keyword>
<dbReference type="STRING" id="1081108.A0A168KK41"/>
<feature type="compositionally biased region" description="Polar residues" evidence="1">
    <location>
        <begin position="316"/>
        <end position="334"/>
    </location>
</feature>
<protein>
    <submittedName>
        <fullName evidence="2">Uncharacterized protein</fullName>
    </submittedName>
</protein>
<feature type="compositionally biased region" description="Polar residues" evidence="1">
    <location>
        <begin position="535"/>
        <end position="552"/>
    </location>
</feature>
<feature type="region of interest" description="Disordered" evidence="1">
    <location>
        <begin position="312"/>
        <end position="379"/>
    </location>
</feature>
<feature type="compositionally biased region" description="Basic and acidic residues" evidence="1">
    <location>
        <begin position="609"/>
        <end position="632"/>
    </location>
</feature>
<accession>A0A168KK41</accession>
<proteinExistence type="predicted"/>
<dbReference type="Proteomes" id="UP000076881">
    <property type="component" value="Unassembled WGS sequence"/>
</dbReference>
<reference evidence="2 3" key="1">
    <citation type="journal article" date="2016" name="Genome Biol. Evol.">
        <title>Divergent and convergent evolution of fungal pathogenicity.</title>
        <authorList>
            <person name="Shang Y."/>
            <person name="Xiao G."/>
            <person name="Zheng P."/>
            <person name="Cen K."/>
            <person name="Zhan S."/>
            <person name="Wang C."/>
        </authorList>
    </citation>
    <scope>NUCLEOTIDE SEQUENCE [LARGE SCALE GENOMIC DNA]</scope>
    <source>
        <strain evidence="2 3">RCEF 1005</strain>
    </source>
</reference>
<dbReference type="AlphaFoldDB" id="A0A168KK41"/>
<gene>
    <name evidence="2" type="ORF">LEL_01355</name>
</gene>
<feature type="region of interest" description="Disordered" evidence="1">
    <location>
        <begin position="644"/>
        <end position="673"/>
    </location>
</feature>
<evidence type="ECO:0000313" key="2">
    <source>
        <dbReference type="EMBL" id="OAA81810.1"/>
    </source>
</evidence>
<sequence>MALERRLNPAIDPSDLAWEKVHAMFNFRVKTSDKTLGDILLDSFTVQEIRQFFTQERSDLKALQKRNTERYNSLLAGRFKGVRSDVPTKLAMMYFGLPVEPVQTVLTGHESNGLAVMEAQVAHLKPLAFLANDELSQVAFGATEQHPDAMDIDDLHRKQSSHVPVTSKSVLTVREQANLLQSFKSMRDIALKRLFPCPFDGCKYLFDPSRPDDTKIHIAHMHVSKKCIWCDESHFEWWNEAQRQRHLRQKHRDKLLTTLGVSDLKILSNDASETVVLALTQARGPGHEVAPDTRCNPKPNLQVAVPTVKSLEQPRLLSQPSFSPLTPSPASSEEYQPEFAGSDSESERGRSRRRQKKVAAQNMANTARGPERRSVSPDWNAVLGEPDPSFVPDNKYYCSKCLRRVPKANRKRNVKQEPGTGEDYKYHTAGDRCCRIRSGIGSAVNLPNRSGWILASKIPKLGVLKSEFLQLYPGYTATVYPLLSSDARNNMWRSDPNNESNQANWNLPWPPFVGRLSTVPEGMSKSPDADEGEHLSTTSSFEPNAWGSGTQKSGRRRKRRRNADGSYFYETDTDGESGLFVTDDDDTDDDNDDVDAASPNNRRKRRRKGDPNYRPRRGDESDSDNEPERLRKVREEMEQEILGIQDDVQQGAPTMKEGPDSFIVTDDVDVQES</sequence>